<dbReference type="RefSeq" id="WP_372266866.1">
    <property type="nucleotide sequence ID" value="NZ_JBFRUW010000058.1"/>
</dbReference>
<keyword evidence="2" id="KW-1185">Reference proteome</keyword>
<dbReference type="EMBL" id="JBFRUW010000058">
    <property type="protein sequence ID" value="MFA0569669.1"/>
    <property type="molecule type" value="Genomic_DNA"/>
</dbReference>
<organism evidence="1 2">
    <name type="scientific">Vibrio gallaecicus</name>
    <dbReference type="NCBI Taxonomy" id="552386"/>
    <lineage>
        <taxon>Bacteria</taxon>
        <taxon>Pseudomonadati</taxon>
        <taxon>Pseudomonadota</taxon>
        <taxon>Gammaproteobacteria</taxon>
        <taxon>Vibrionales</taxon>
        <taxon>Vibrionaceae</taxon>
        <taxon>Vibrio</taxon>
    </lineage>
</organism>
<accession>A0ABV4NE34</accession>
<reference evidence="1 2" key="1">
    <citation type="journal article" date="2024" name="ISME J.">
        <title>Tailless and filamentous prophages are predominant in marine Vibrio.</title>
        <authorList>
            <person name="Steensen K."/>
            <person name="Seneca J."/>
            <person name="Bartlau N."/>
            <person name="Yu X.A."/>
            <person name="Hussain F.A."/>
            <person name="Polz M.F."/>
        </authorList>
    </citation>
    <scope>NUCLEOTIDE SEQUENCE [LARGE SCALE GENOMIC DNA]</scope>
    <source>
        <strain evidence="1 2">10N.222.51.A1</strain>
    </source>
</reference>
<comment type="caution">
    <text evidence="1">The sequence shown here is derived from an EMBL/GenBank/DDBJ whole genome shotgun (WGS) entry which is preliminary data.</text>
</comment>
<gene>
    <name evidence="1" type="ORF">AB4566_15470</name>
</gene>
<protein>
    <submittedName>
        <fullName evidence="1">AraC family transcriptional regulator</fullName>
    </submittedName>
</protein>
<proteinExistence type="predicted"/>
<dbReference type="Proteomes" id="UP001570417">
    <property type="component" value="Unassembled WGS sequence"/>
</dbReference>
<sequence length="201" mass="22798">MNFAIEHISAHFSHLVITPRKKVLKHSLVSVRSGLVLVKLGKQEYAVEKNQSIWIPFDCLTSLTYFPNTEIEQVDFSVRLSDAFPQQAGYIEHTALSKAVLDKLSSDKLSEEHQKNLLSVFKQESLAFKPALSSSSLTEKVNMWSSEEPTLNQEQTLVMMMREAKKRMQSGQKKPKVIDDLFAGKSEEFDLLSVLVFGHEL</sequence>
<evidence type="ECO:0000313" key="2">
    <source>
        <dbReference type="Proteomes" id="UP001570417"/>
    </source>
</evidence>
<evidence type="ECO:0000313" key="1">
    <source>
        <dbReference type="EMBL" id="MFA0569669.1"/>
    </source>
</evidence>
<name>A0ABV4NE34_9VIBR</name>